<dbReference type="AlphaFoldDB" id="A0A151PHD9"/>
<comment type="caution">
    <text evidence="1">The sequence shown here is derived from an EMBL/GenBank/DDBJ whole genome shotgun (WGS) entry which is preliminary data.</text>
</comment>
<dbReference type="Proteomes" id="UP000050525">
    <property type="component" value="Unassembled WGS sequence"/>
</dbReference>
<dbReference type="EMBL" id="AKHW03000179">
    <property type="protein sequence ID" value="KYO48537.1"/>
    <property type="molecule type" value="Genomic_DNA"/>
</dbReference>
<name>A0A151PHD9_ALLMI</name>
<proteinExistence type="predicted"/>
<organism evidence="1 2">
    <name type="scientific">Alligator mississippiensis</name>
    <name type="common">American alligator</name>
    <dbReference type="NCBI Taxonomy" id="8496"/>
    <lineage>
        <taxon>Eukaryota</taxon>
        <taxon>Metazoa</taxon>
        <taxon>Chordata</taxon>
        <taxon>Craniata</taxon>
        <taxon>Vertebrata</taxon>
        <taxon>Euteleostomi</taxon>
        <taxon>Archelosauria</taxon>
        <taxon>Archosauria</taxon>
        <taxon>Crocodylia</taxon>
        <taxon>Alligatoridae</taxon>
        <taxon>Alligatorinae</taxon>
        <taxon>Alligator</taxon>
    </lineage>
</organism>
<reference evidence="1 2" key="1">
    <citation type="journal article" date="2012" name="Genome Biol.">
        <title>Sequencing three crocodilian genomes to illuminate the evolution of archosaurs and amniotes.</title>
        <authorList>
            <person name="St John J.A."/>
            <person name="Braun E.L."/>
            <person name="Isberg S.R."/>
            <person name="Miles L.G."/>
            <person name="Chong A.Y."/>
            <person name="Gongora J."/>
            <person name="Dalzell P."/>
            <person name="Moran C."/>
            <person name="Bed'hom B."/>
            <person name="Abzhanov A."/>
            <person name="Burgess S.C."/>
            <person name="Cooksey A.M."/>
            <person name="Castoe T.A."/>
            <person name="Crawford N.G."/>
            <person name="Densmore L.D."/>
            <person name="Drew J.C."/>
            <person name="Edwards S.V."/>
            <person name="Faircloth B.C."/>
            <person name="Fujita M.K."/>
            <person name="Greenwold M.J."/>
            <person name="Hoffmann F.G."/>
            <person name="Howard J.M."/>
            <person name="Iguchi T."/>
            <person name="Janes D.E."/>
            <person name="Khan S.Y."/>
            <person name="Kohno S."/>
            <person name="de Koning A.J."/>
            <person name="Lance S.L."/>
            <person name="McCarthy F.M."/>
            <person name="McCormack J.E."/>
            <person name="Merchant M.E."/>
            <person name="Peterson D.G."/>
            <person name="Pollock D.D."/>
            <person name="Pourmand N."/>
            <person name="Raney B.J."/>
            <person name="Roessler K.A."/>
            <person name="Sanford J.R."/>
            <person name="Sawyer R.H."/>
            <person name="Schmidt C.J."/>
            <person name="Triplett E.W."/>
            <person name="Tuberville T.D."/>
            <person name="Venegas-Anaya M."/>
            <person name="Howard J.T."/>
            <person name="Jarvis E.D."/>
            <person name="Guillette L.J.Jr."/>
            <person name="Glenn T.C."/>
            <person name="Green R.E."/>
            <person name="Ray D.A."/>
        </authorList>
    </citation>
    <scope>NUCLEOTIDE SEQUENCE [LARGE SCALE GENOMIC DNA]</scope>
    <source>
        <strain evidence="1">KSC_2009_1</strain>
    </source>
</reference>
<accession>A0A151PHD9</accession>
<keyword evidence="2" id="KW-1185">Reference proteome</keyword>
<sequence>MASEKGPCTGLQLVGHRWNEYFESEHASHPIHAEIEKIFDFLFAGPFELRYSRGRAEPHTYQDKGHQHTLQSADPQLGSQGNSEPVLLGQAPWHCQADSWLVAGIFQAQSRKHRGRGLGTQDCAHQLSGLTLDDGTAGSSQVHLGTKSGFVMPLGPYYSMGLARTGKPIQTNPA</sequence>
<protein>
    <submittedName>
        <fullName evidence="1">Uncharacterized protein</fullName>
    </submittedName>
</protein>
<gene>
    <name evidence="1" type="ORF">Y1Q_0003965</name>
</gene>
<evidence type="ECO:0000313" key="1">
    <source>
        <dbReference type="EMBL" id="KYO48537.1"/>
    </source>
</evidence>
<evidence type="ECO:0000313" key="2">
    <source>
        <dbReference type="Proteomes" id="UP000050525"/>
    </source>
</evidence>